<dbReference type="Proteomes" id="UP000251047">
    <property type="component" value="Unassembled WGS sequence"/>
</dbReference>
<proteinExistence type="predicted"/>
<organism evidence="1 2">
    <name type="scientific">Corynebacterium heidelbergense</name>
    <dbReference type="NCBI Taxonomy" id="2055947"/>
    <lineage>
        <taxon>Bacteria</taxon>
        <taxon>Bacillati</taxon>
        <taxon>Actinomycetota</taxon>
        <taxon>Actinomycetes</taxon>
        <taxon>Mycobacteriales</taxon>
        <taxon>Corynebacteriaceae</taxon>
        <taxon>Corynebacterium</taxon>
    </lineage>
</organism>
<name>A0A364V6U6_9CORY</name>
<dbReference type="EMBL" id="PHQP01000163">
    <property type="protein sequence ID" value="RAV32341.1"/>
    <property type="molecule type" value="Genomic_DNA"/>
</dbReference>
<feature type="non-terminal residue" evidence="1">
    <location>
        <position position="152"/>
    </location>
</feature>
<gene>
    <name evidence="1" type="ORF">CWC39_10515</name>
</gene>
<evidence type="ECO:0000313" key="1">
    <source>
        <dbReference type="EMBL" id="RAV32341.1"/>
    </source>
</evidence>
<dbReference type="AlphaFoldDB" id="A0A364V6U6"/>
<reference evidence="1 2" key="1">
    <citation type="journal article" date="2018" name="Syst. Appl. Microbiol.">
        <title>Corynebacterium heidelbergense sp. nov., isolated from the preen glands of Egyptian geese (Alopochen aegyptiacus).</title>
        <authorList>
            <person name="Braun M.S."/>
            <person name="Wang E."/>
            <person name="Zimmermann S."/>
            <person name="Wink M."/>
        </authorList>
    </citation>
    <scope>NUCLEOTIDE SEQUENCE [LARGE SCALE GENOMIC DNA]</scope>
    <source>
        <strain evidence="1 2">DSM 104638</strain>
    </source>
</reference>
<evidence type="ECO:0000313" key="2">
    <source>
        <dbReference type="Proteomes" id="UP000251047"/>
    </source>
</evidence>
<protein>
    <submittedName>
        <fullName evidence="1">Malto-oligosyltrehalose synthase</fullName>
    </submittedName>
</protein>
<sequence length="152" mass="17024">MPDIYQGTEFHTDYLVDPDNRRKVDYAARQAALDRIGRGAIDSPDHEKLHIISTALRIRKNIDPAASYLPVMASGEKDRYMLGMMRGEDMIALVTRQPIGLKDAGGWGDTTVALPAGIWEDQLNRCRVHEGQVRLDDLFSARGQALLTRMTT</sequence>
<comment type="caution">
    <text evidence="1">The sequence shown here is derived from an EMBL/GenBank/DDBJ whole genome shotgun (WGS) entry which is preliminary data.</text>
</comment>
<dbReference type="Gene3D" id="3.20.20.80">
    <property type="entry name" value="Glycosidases"/>
    <property type="match status" value="1"/>
</dbReference>
<accession>A0A364V6U6</accession>
<dbReference type="InterPro" id="IPR017853">
    <property type="entry name" value="GH"/>
</dbReference>
<dbReference type="SUPFAM" id="SSF51445">
    <property type="entry name" value="(Trans)glycosidases"/>
    <property type="match status" value="1"/>
</dbReference>